<sequence>MGISGLLPLLKDIQNTKHLSEFRGKTLAVDGYVWLHRGSYGCAPELVTGKRTTKYVDFAMHRVRLLRHYGIEPYLVFDGGPLPAKQGTESERKQRREENLSRANALAAQGKHSQAREYYVKCVDVTPQMAYQLIKVLRAEGVPYVVAPYEADAQLAYLERIGFVDGIITEDSDLLVFGCKTVLYKLDITSSTVTCISRDDFASVESKSVGGLSLVGWTDTEFRAMAILSGCDYLPSIPGIGLKTAWSLLRKHKSVENMLSMLRLEGKKKIPKDYLDAFRLAEKVFLYQRVYDPLQERLVHLTPLPDGEPWDAEKEAYVGAHIEPSLAKRVAMGDACPITLLPMEDINPSFVPRTLKPIPMNAVTPAGHRPDKGKGKAKDPAPSPEKLSTAGPLLKFFSPQVREATGAPTSGVHASPLGTAPERARPSPNPPSTGRSTVMVVGKKSGKRTLADVMQEDMVAKRKRHDEHRAATTANGAVAAPPESSEAVPMRTPVASKFFHAQQRSVSDPRGRRQSLHAGMARAPIPSAASQPSPARAAVTLASPGAGPSGLSYRGRRSEEMQREQEKENVPCDDADADTEATAGDADEADEDVCMGEPDFVEQEEGYLSPAPSLAQWDSPDISSPVRPKTRRSTADGDEWDDDEFDADVLSSPPLHRHTRRRPLPQSASVTVERAVTRALPFVPLQAPRFGGGTRLDNSVRNNTDGWTDTRYARYGKEHRTLEPARCAISVAWGYIHLPAFSRSCISLSYL</sequence>
<dbReference type="FunFam" id="1.10.150.20:FF:000011">
    <property type="entry name" value="exonuclease 1"/>
    <property type="match status" value="1"/>
</dbReference>
<dbReference type="GO" id="GO:0003677">
    <property type="term" value="F:DNA binding"/>
    <property type="evidence" value="ECO:0007669"/>
    <property type="project" value="InterPro"/>
</dbReference>
<dbReference type="Gene3D" id="1.10.150.20">
    <property type="entry name" value="5' to 3' exonuclease, C-terminal subdomain"/>
    <property type="match status" value="1"/>
</dbReference>
<dbReference type="InterPro" id="IPR008918">
    <property type="entry name" value="HhH2"/>
</dbReference>
<feature type="region of interest" description="Disordered" evidence="10">
    <location>
        <begin position="462"/>
        <end position="489"/>
    </location>
</feature>
<evidence type="ECO:0000256" key="1">
    <source>
        <dbReference type="ARBA" id="ARBA00001946"/>
    </source>
</evidence>
<evidence type="ECO:0000256" key="4">
    <source>
        <dbReference type="ARBA" id="ARBA00022723"/>
    </source>
</evidence>
<keyword evidence="14" id="KW-1185">Reference proteome</keyword>
<dbReference type="SMART" id="SM00279">
    <property type="entry name" value="HhH2"/>
    <property type="match status" value="1"/>
</dbReference>
<keyword evidence="5" id="KW-0227">DNA damage</keyword>
<dbReference type="PRINTS" id="PR00853">
    <property type="entry name" value="XPGRADSUPER"/>
</dbReference>
<evidence type="ECO:0000313" key="13">
    <source>
        <dbReference type="EMBL" id="OSC98066.1"/>
    </source>
</evidence>
<evidence type="ECO:0000256" key="5">
    <source>
        <dbReference type="ARBA" id="ARBA00022763"/>
    </source>
</evidence>
<dbReference type="PANTHER" id="PTHR11081:SF65">
    <property type="entry name" value="DNA DAMAGE-INDUCIBLE PROTEIN DIN7-RELATED"/>
    <property type="match status" value="1"/>
</dbReference>
<name>A0A1Y2IAA6_TRAC3</name>
<dbReference type="InterPro" id="IPR006085">
    <property type="entry name" value="XPG_DNA_repair_N"/>
</dbReference>
<dbReference type="PROSITE" id="PS00842">
    <property type="entry name" value="XPG_2"/>
    <property type="match status" value="1"/>
</dbReference>
<dbReference type="InterPro" id="IPR029060">
    <property type="entry name" value="PIN-like_dom_sf"/>
</dbReference>
<gene>
    <name evidence="13" type="ORF">PYCCODRAFT_1439574</name>
</gene>
<organism evidence="13 14">
    <name type="scientific">Trametes coccinea (strain BRFM310)</name>
    <name type="common">Pycnoporus coccineus</name>
    <dbReference type="NCBI Taxonomy" id="1353009"/>
    <lineage>
        <taxon>Eukaryota</taxon>
        <taxon>Fungi</taxon>
        <taxon>Dikarya</taxon>
        <taxon>Basidiomycota</taxon>
        <taxon>Agaricomycotina</taxon>
        <taxon>Agaricomycetes</taxon>
        <taxon>Polyporales</taxon>
        <taxon>Polyporaceae</taxon>
        <taxon>Trametes</taxon>
    </lineage>
</organism>
<evidence type="ECO:0000259" key="11">
    <source>
        <dbReference type="SMART" id="SM00484"/>
    </source>
</evidence>
<dbReference type="InterPro" id="IPR006086">
    <property type="entry name" value="XPG-I_dom"/>
</dbReference>
<dbReference type="SMART" id="SM00484">
    <property type="entry name" value="XPGI"/>
    <property type="match status" value="1"/>
</dbReference>
<dbReference type="GO" id="GO:0017108">
    <property type="term" value="F:5'-flap endonuclease activity"/>
    <property type="evidence" value="ECO:0007669"/>
    <property type="project" value="TreeGrafter"/>
</dbReference>
<evidence type="ECO:0000256" key="6">
    <source>
        <dbReference type="ARBA" id="ARBA00022801"/>
    </source>
</evidence>
<proteinExistence type="predicted"/>
<evidence type="ECO:0000313" key="14">
    <source>
        <dbReference type="Proteomes" id="UP000193067"/>
    </source>
</evidence>
<keyword evidence="3" id="KW-0540">Nuclease</keyword>
<dbReference type="GO" id="GO:0006281">
    <property type="term" value="P:DNA repair"/>
    <property type="evidence" value="ECO:0007669"/>
    <property type="project" value="UniProtKB-KW"/>
</dbReference>
<feature type="region of interest" description="Disordered" evidence="10">
    <location>
        <begin position="524"/>
        <end position="590"/>
    </location>
</feature>
<feature type="region of interest" description="Disordered" evidence="10">
    <location>
        <begin position="357"/>
        <end position="438"/>
    </location>
</feature>
<dbReference type="SUPFAM" id="SSF47807">
    <property type="entry name" value="5' to 3' exonuclease, C-terminal subdomain"/>
    <property type="match status" value="1"/>
</dbReference>
<dbReference type="InterPro" id="IPR006084">
    <property type="entry name" value="XPG/Rad2"/>
</dbReference>
<feature type="compositionally biased region" description="Low complexity" evidence="10">
    <location>
        <begin position="524"/>
        <end position="538"/>
    </location>
</feature>
<dbReference type="SUPFAM" id="SSF88723">
    <property type="entry name" value="PIN domain-like"/>
    <property type="match status" value="1"/>
</dbReference>
<dbReference type="AlphaFoldDB" id="A0A1Y2IAA6"/>
<comment type="cofactor">
    <cofactor evidence="1">
        <name>Mg(2+)</name>
        <dbReference type="ChEBI" id="CHEBI:18420"/>
    </cofactor>
</comment>
<evidence type="ECO:0000256" key="10">
    <source>
        <dbReference type="SAM" id="MobiDB-lite"/>
    </source>
</evidence>
<evidence type="ECO:0000256" key="2">
    <source>
        <dbReference type="ARBA" id="ARBA00004123"/>
    </source>
</evidence>
<dbReference type="GO" id="GO:0046872">
    <property type="term" value="F:metal ion binding"/>
    <property type="evidence" value="ECO:0007669"/>
    <property type="project" value="UniProtKB-KW"/>
</dbReference>
<dbReference type="Pfam" id="PF00752">
    <property type="entry name" value="XPG_N"/>
    <property type="match status" value="1"/>
</dbReference>
<keyword evidence="9" id="KW-0539">Nucleus</keyword>
<dbReference type="CDD" id="cd09857">
    <property type="entry name" value="PIN_EXO1"/>
    <property type="match status" value="1"/>
</dbReference>
<evidence type="ECO:0000256" key="7">
    <source>
        <dbReference type="ARBA" id="ARBA00022842"/>
    </source>
</evidence>
<dbReference type="InterPro" id="IPR036279">
    <property type="entry name" value="5-3_exonuclease_C_sf"/>
</dbReference>
<feature type="domain" description="XPG N-terminal" evidence="12">
    <location>
        <begin position="1"/>
        <end position="99"/>
    </location>
</feature>
<evidence type="ECO:0000256" key="3">
    <source>
        <dbReference type="ARBA" id="ARBA00022722"/>
    </source>
</evidence>
<feature type="compositionally biased region" description="Low complexity" evidence="10">
    <location>
        <begin position="471"/>
        <end position="480"/>
    </location>
</feature>
<dbReference type="Gene3D" id="3.40.50.1010">
    <property type="entry name" value="5'-nuclease"/>
    <property type="match status" value="1"/>
</dbReference>
<evidence type="ECO:0000256" key="8">
    <source>
        <dbReference type="ARBA" id="ARBA00023204"/>
    </source>
</evidence>
<dbReference type="PANTHER" id="PTHR11081">
    <property type="entry name" value="FLAP ENDONUCLEASE FAMILY MEMBER"/>
    <property type="match status" value="1"/>
</dbReference>
<dbReference type="EMBL" id="KZ084142">
    <property type="protein sequence ID" value="OSC98066.1"/>
    <property type="molecule type" value="Genomic_DNA"/>
</dbReference>
<keyword evidence="8" id="KW-0234">DNA repair</keyword>
<feature type="region of interest" description="Disordered" evidence="10">
    <location>
        <begin position="603"/>
        <end position="666"/>
    </location>
</feature>
<dbReference type="InterPro" id="IPR044752">
    <property type="entry name" value="PIN-like_EXO1"/>
</dbReference>
<dbReference type="Proteomes" id="UP000193067">
    <property type="component" value="Unassembled WGS sequence"/>
</dbReference>
<dbReference type="CDD" id="cd09901">
    <property type="entry name" value="H3TH_FEN1-like"/>
    <property type="match status" value="1"/>
</dbReference>
<feature type="compositionally biased region" description="Acidic residues" evidence="10">
    <location>
        <begin position="571"/>
        <end position="590"/>
    </location>
</feature>
<dbReference type="FunFam" id="3.40.50.1010:FF:000002">
    <property type="entry name" value="Exonuclease 1, putative"/>
    <property type="match status" value="1"/>
</dbReference>
<feature type="compositionally biased region" description="Basic and acidic residues" evidence="10">
    <location>
        <begin position="368"/>
        <end position="379"/>
    </location>
</feature>
<accession>A0A1Y2IAA6</accession>
<evidence type="ECO:0000256" key="9">
    <source>
        <dbReference type="ARBA" id="ARBA00023242"/>
    </source>
</evidence>
<keyword evidence="4" id="KW-0479">Metal-binding</keyword>
<evidence type="ECO:0000259" key="12">
    <source>
        <dbReference type="SMART" id="SM00485"/>
    </source>
</evidence>
<dbReference type="InterPro" id="IPR019974">
    <property type="entry name" value="XPG_CS"/>
</dbReference>
<feature type="domain" description="XPG-I" evidence="11">
    <location>
        <begin position="138"/>
        <end position="210"/>
    </location>
</feature>
<feature type="compositionally biased region" description="Acidic residues" evidence="10">
    <location>
        <begin position="636"/>
        <end position="647"/>
    </location>
</feature>
<feature type="compositionally biased region" description="Basic and acidic residues" evidence="10">
    <location>
        <begin position="556"/>
        <end position="570"/>
    </location>
</feature>
<keyword evidence="6" id="KW-0378">Hydrolase</keyword>
<comment type="subcellular location">
    <subcellularLocation>
        <location evidence="2">Nucleus</location>
    </subcellularLocation>
</comment>
<dbReference type="SMART" id="SM00485">
    <property type="entry name" value="XPGN"/>
    <property type="match status" value="1"/>
</dbReference>
<dbReference type="OrthoDB" id="26491at2759"/>
<dbReference type="PROSITE" id="PS00841">
    <property type="entry name" value="XPG_1"/>
    <property type="match status" value="1"/>
</dbReference>
<reference evidence="13 14" key="1">
    <citation type="journal article" date="2015" name="Biotechnol. Biofuels">
        <title>Enhanced degradation of softwood versus hardwood by the white-rot fungus Pycnoporus coccineus.</title>
        <authorList>
            <person name="Couturier M."/>
            <person name="Navarro D."/>
            <person name="Chevret D."/>
            <person name="Henrissat B."/>
            <person name="Piumi F."/>
            <person name="Ruiz-Duenas F.J."/>
            <person name="Martinez A.T."/>
            <person name="Grigoriev I.V."/>
            <person name="Riley R."/>
            <person name="Lipzen A."/>
            <person name="Berrin J.G."/>
            <person name="Master E.R."/>
            <person name="Rosso M.N."/>
        </authorList>
    </citation>
    <scope>NUCLEOTIDE SEQUENCE [LARGE SCALE GENOMIC DNA]</scope>
    <source>
        <strain evidence="13 14">BRFM310</strain>
    </source>
</reference>
<dbReference type="GO" id="GO:0005634">
    <property type="term" value="C:nucleus"/>
    <property type="evidence" value="ECO:0007669"/>
    <property type="project" value="UniProtKB-SubCell"/>
</dbReference>
<keyword evidence="7" id="KW-0460">Magnesium</keyword>
<protein>
    <submittedName>
        <fullName evidence="13">PIN domain-like protein</fullName>
    </submittedName>
</protein>
<dbReference type="Pfam" id="PF00867">
    <property type="entry name" value="XPG_I"/>
    <property type="match status" value="1"/>
</dbReference>
<dbReference type="GO" id="GO:0008409">
    <property type="term" value="F:5'-3' exonuclease activity"/>
    <property type="evidence" value="ECO:0007669"/>
    <property type="project" value="UniProtKB-ARBA"/>
</dbReference>
<dbReference type="STRING" id="1353009.A0A1Y2IAA6"/>